<evidence type="ECO:0000313" key="1">
    <source>
        <dbReference type="EMBL" id="KAJ8876490.1"/>
    </source>
</evidence>
<reference evidence="1 2" key="1">
    <citation type="submission" date="2023-02" db="EMBL/GenBank/DDBJ databases">
        <title>LHISI_Scaffold_Assembly.</title>
        <authorList>
            <person name="Stuart O.P."/>
            <person name="Cleave R."/>
            <person name="Magrath M.J.L."/>
            <person name="Mikheyev A.S."/>
        </authorList>
    </citation>
    <scope>NUCLEOTIDE SEQUENCE [LARGE SCALE GENOMIC DNA]</scope>
    <source>
        <strain evidence="1">Daus_M_001</strain>
        <tissue evidence="1">Leg muscle</tissue>
    </source>
</reference>
<sequence>MSTRERKRKSLQGMSAKTKKVCRPRRNISFESLESEGLNEGELYDDDSLDDIDPFDNNTCLVCGVFGMNNEMSYRCVECSGWSHSECSGWDTPDGYKSGFCMRS</sequence>
<comment type="caution">
    <text evidence="1">The sequence shown here is derived from an EMBL/GenBank/DDBJ whole genome shotgun (WGS) entry which is preliminary data.</text>
</comment>
<protein>
    <recommendedName>
        <fullName evidence="3">Zinc finger PHD-type domain-containing protein</fullName>
    </recommendedName>
</protein>
<gene>
    <name evidence="1" type="ORF">PR048_020935</name>
</gene>
<evidence type="ECO:0008006" key="3">
    <source>
        <dbReference type="Google" id="ProtNLM"/>
    </source>
</evidence>
<proteinExistence type="predicted"/>
<name>A0ABQ9GWT7_9NEOP</name>
<evidence type="ECO:0000313" key="2">
    <source>
        <dbReference type="Proteomes" id="UP001159363"/>
    </source>
</evidence>
<dbReference type="Proteomes" id="UP001159363">
    <property type="component" value="Chromosome 7"/>
</dbReference>
<organism evidence="1 2">
    <name type="scientific">Dryococelus australis</name>
    <dbReference type="NCBI Taxonomy" id="614101"/>
    <lineage>
        <taxon>Eukaryota</taxon>
        <taxon>Metazoa</taxon>
        <taxon>Ecdysozoa</taxon>
        <taxon>Arthropoda</taxon>
        <taxon>Hexapoda</taxon>
        <taxon>Insecta</taxon>
        <taxon>Pterygota</taxon>
        <taxon>Neoptera</taxon>
        <taxon>Polyneoptera</taxon>
        <taxon>Phasmatodea</taxon>
        <taxon>Verophasmatodea</taxon>
        <taxon>Anareolatae</taxon>
        <taxon>Phasmatidae</taxon>
        <taxon>Eurycanthinae</taxon>
        <taxon>Dryococelus</taxon>
    </lineage>
</organism>
<dbReference type="EMBL" id="JARBHB010000008">
    <property type="protein sequence ID" value="KAJ8876490.1"/>
    <property type="molecule type" value="Genomic_DNA"/>
</dbReference>
<accession>A0ABQ9GWT7</accession>
<keyword evidence="2" id="KW-1185">Reference proteome</keyword>